<evidence type="ECO:0000313" key="10">
    <source>
        <dbReference type="EMBL" id="KAL2633928.1"/>
    </source>
</evidence>
<comment type="similarity">
    <text evidence="6">Belongs to the major facilitator superfamily. Spinster (TC 2.A.1.49) family.</text>
</comment>
<keyword evidence="11" id="KW-1185">Reference proteome</keyword>
<keyword evidence="2" id="KW-0813">Transport</keyword>
<feature type="chain" id="PRO_5044853314" description="Major facilitator superfamily (MFS) profile domain-containing protein" evidence="8">
    <location>
        <begin position="22"/>
        <end position="461"/>
    </location>
</feature>
<feature type="transmembrane region" description="Helical" evidence="7">
    <location>
        <begin position="274"/>
        <end position="295"/>
    </location>
</feature>
<evidence type="ECO:0000256" key="3">
    <source>
        <dbReference type="ARBA" id="ARBA00022692"/>
    </source>
</evidence>
<keyword evidence="5 7" id="KW-0472">Membrane</keyword>
<keyword evidence="8" id="KW-0732">Signal</keyword>
<feature type="transmembrane region" description="Helical" evidence="7">
    <location>
        <begin position="169"/>
        <end position="190"/>
    </location>
</feature>
<dbReference type="Gene3D" id="1.20.1250.20">
    <property type="entry name" value="MFS general substrate transporter like domains"/>
    <property type="match status" value="1"/>
</dbReference>
<protein>
    <recommendedName>
        <fullName evidence="9">Major facilitator superfamily (MFS) profile domain-containing protein</fullName>
    </recommendedName>
</protein>
<dbReference type="PANTHER" id="PTHR23505">
    <property type="entry name" value="SPINSTER"/>
    <property type="match status" value="1"/>
</dbReference>
<keyword evidence="4 7" id="KW-1133">Transmembrane helix</keyword>
<feature type="transmembrane region" description="Helical" evidence="7">
    <location>
        <begin position="307"/>
        <end position="329"/>
    </location>
</feature>
<feature type="transmembrane region" description="Helical" evidence="7">
    <location>
        <begin position="103"/>
        <end position="121"/>
    </location>
</feature>
<dbReference type="EMBL" id="JBHFFA010000003">
    <property type="protein sequence ID" value="KAL2633928.1"/>
    <property type="molecule type" value="Genomic_DNA"/>
</dbReference>
<evidence type="ECO:0000256" key="1">
    <source>
        <dbReference type="ARBA" id="ARBA00004141"/>
    </source>
</evidence>
<dbReference type="Proteomes" id="UP001605036">
    <property type="component" value="Unassembled WGS sequence"/>
</dbReference>
<dbReference type="PANTHER" id="PTHR23505:SF87">
    <property type="entry name" value="MAJOR FACILITATOR SUPERFAMILY (MFS) PROFILE DOMAIN-CONTAINING PROTEIN"/>
    <property type="match status" value="1"/>
</dbReference>
<keyword evidence="3 7" id="KW-0812">Transmembrane</keyword>
<evidence type="ECO:0000256" key="5">
    <source>
        <dbReference type="ARBA" id="ARBA00023136"/>
    </source>
</evidence>
<organism evidence="10 11">
    <name type="scientific">Riccia fluitans</name>
    <dbReference type="NCBI Taxonomy" id="41844"/>
    <lineage>
        <taxon>Eukaryota</taxon>
        <taxon>Viridiplantae</taxon>
        <taxon>Streptophyta</taxon>
        <taxon>Embryophyta</taxon>
        <taxon>Marchantiophyta</taxon>
        <taxon>Marchantiopsida</taxon>
        <taxon>Marchantiidae</taxon>
        <taxon>Marchantiales</taxon>
        <taxon>Ricciaceae</taxon>
        <taxon>Riccia</taxon>
    </lineage>
</organism>
<accession>A0ABD1YTC2</accession>
<dbReference type="GO" id="GO:0016020">
    <property type="term" value="C:membrane"/>
    <property type="evidence" value="ECO:0007669"/>
    <property type="project" value="UniProtKB-SubCell"/>
</dbReference>
<feature type="signal peptide" evidence="8">
    <location>
        <begin position="1"/>
        <end position="21"/>
    </location>
</feature>
<dbReference type="InterPro" id="IPR020846">
    <property type="entry name" value="MFS_dom"/>
</dbReference>
<feature type="domain" description="Major facilitator superfamily (MFS) profile" evidence="9">
    <location>
        <begin position="8"/>
        <end position="447"/>
    </location>
</feature>
<evidence type="ECO:0000259" key="9">
    <source>
        <dbReference type="PROSITE" id="PS50850"/>
    </source>
</evidence>
<evidence type="ECO:0000256" key="4">
    <source>
        <dbReference type="ARBA" id="ARBA00022989"/>
    </source>
</evidence>
<gene>
    <name evidence="10" type="ORF">R1flu_005407</name>
</gene>
<name>A0ABD1YTC2_9MARC</name>
<dbReference type="AlphaFoldDB" id="A0ABD1YTC2"/>
<reference evidence="10 11" key="1">
    <citation type="submission" date="2024-09" db="EMBL/GenBank/DDBJ databases">
        <title>Chromosome-scale assembly of Riccia fluitans.</title>
        <authorList>
            <person name="Paukszto L."/>
            <person name="Sawicki J."/>
            <person name="Karawczyk K."/>
            <person name="Piernik-Szablinska J."/>
            <person name="Szczecinska M."/>
            <person name="Mazdziarz M."/>
        </authorList>
    </citation>
    <scope>NUCLEOTIDE SEQUENCE [LARGE SCALE GENOMIC DNA]</scope>
    <source>
        <strain evidence="10">Rf_01</strain>
        <tissue evidence="10">Aerial parts of the thallus</tissue>
    </source>
</reference>
<dbReference type="CDD" id="cd17328">
    <property type="entry name" value="MFS_spinster_like"/>
    <property type="match status" value="1"/>
</dbReference>
<evidence type="ECO:0000256" key="7">
    <source>
        <dbReference type="SAM" id="Phobius"/>
    </source>
</evidence>
<dbReference type="PROSITE" id="PS50850">
    <property type="entry name" value="MFS"/>
    <property type="match status" value="1"/>
</dbReference>
<feature type="transmembrane region" description="Helical" evidence="7">
    <location>
        <begin position="420"/>
        <end position="446"/>
    </location>
</feature>
<feature type="transmembrane region" description="Helical" evidence="7">
    <location>
        <begin position="142"/>
        <end position="163"/>
    </location>
</feature>
<proteinExistence type="inferred from homology"/>
<sequence length="461" mass="49806">MTNSRFVTLLLVNCAALLERADESLLPAVYDEVGRAFKISPSQLGSLTFIRGLVQALASPLAAYLALTHNRIHVVAIGAFAWGVATAAVGLCTAFWQAAIVKIFNGIGLAIVVPAIQSIVADMHEEHERGLGFGFLHATGQLGVILGGIFATVLAGQGAVLGIDGWRFAFFNVALISVALGFAVLSFANVNDNVKQQNYRIRDGEKLVRDDASDINARVEEDGLRELWKGTWRVLQVPTFQVIVAQGIVGQTPWYAMAFFTLWFELLGFKNSQAAFLAAMLSVGNMIGSVFGGWVGDVAARHLPNSGRIICSQFSAGVGIPLSAVLLLLIPQNVAYGWMYGTILFLMGFLMSWNSPATNWPIFAEIVPEKLHTTVYAVDLALEKSISALGTPLVGVLAERIFGFSTASAFRPDAKNARALAQGVFCLVAVPFSLCLFVISILYWTYPKDRDKARKEASDLD</sequence>
<dbReference type="InterPro" id="IPR036259">
    <property type="entry name" value="MFS_trans_sf"/>
</dbReference>
<dbReference type="InterPro" id="IPR011701">
    <property type="entry name" value="MFS"/>
</dbReference>
<comment type="caution">
    <text evidence="10">The sequence shown here is derived from an EMBL/GenBank/DDBJ whole genome shotgun (WGS) entry which is preliminary data.</text>
</comment>
<comment type="subcellular location">
    <subcellularLocation>
        <location evidence="1">Membrane</location>
        <topology evidence="1">Multi-pass membrane protein</topology>
    </subcellularLocation>
</comment>
<evidence type="ECO:0000313" key="11">
    <source>
        <dbReference type="Proteomes" id="UP001605036"/>
    </source>
</evidence>
<evidence type="ECO:0000256" key="6">
    <source>
        <dbReference type="ARBA" id="ARBA00024338"/>
    </source>
</evidence>
<evidence type="ECO:0000256" key="2">
    <source>
        <dbReference type="ARBA" id="ARBA00022448"/>
    </source>
</evidence>
<dbReference type="Pfam" id="PF07690">
    <property type="entry name" value="MFS_1"/>
    <property type="match status" value="1"/>
</dbReference>
<dbReference type="SUPFAM" id="SSF103473">
    <property type="entry name" value="MFS general substrate transporter"/>
    <property type="match status" value="1"/>
</dbReference>
<evidence type="ECO:0000256" key="8">
    <source>
        <dbReference type="SAM" id="SignalP"/>
    </source>
</evidence>
<dbReference type="InterPro" id="IPR044770">
    <property type="entry name" value="MFS_spinster-like"/>
</dbReference>
<feature type="transmembrane region" description="Helical" evidence="7">
    <location>
        <begin position="74"/>
        <end position="97"/>
    </location>
</feature>
<feature type="transmembrane region" description="Helical" evidence="7">
    <location>
        <begin position="336"/>
        <end position="353"/>
    </location>
</feature>